<comment type="caution">
    <text evidence="3">The sequence shown here is derived from an EMBL/GenBank/DDBJ whole genome shotgun (WGS) entry which is preliminary data.</text>
</comment>
<dbReference type="Gene3D" id="3.40.140.10">
    <property type="entry name" value="Cytidine Deaminase, domain 2"/>
    <property type="match status" value="1"/>
</dbReference>
<dbReference type="GO" id="GO:0005634">
    <property type="term" value="C:nucleus"/>
    <property type="evidence" value="ECO:0007669"/>
    <property type="project" value="TreeGrafter"/>
</dbReference>
<dbReference type="Proteomes" id="UP001159428">
    <property type="component" value="Unassembled WGS sequence"/>
</dbReference>
<dbReference type="Pfam" id="PF18750">
    <property type="entry name" value="SNAD4"/>
    <property type="match status" value="1"/>
</dbReference>
<dbReference type="GO" id="GO:0008270">
    <property type="term" value="F:zinc ion binding"/>
    <property type="evidence" value="ECO:0007669"/>
    <property type="project" value="InterPro"/>
</dbReference>
<dbReference type="GO" id="GO:0003723">
    <property type="term" value="F:RNA binding"/>
    <property type="evidence" value="ECO:0007669"/>
    <property type="project" value="TreeGrafter"/>
</dbReference>
<evidence type="ECO:0000313" key="4">
    <source>
        <dbReference type="Proteomes" id="UP001159428"/>
    </source>
</evidence>
<keyword evidence="2" id="KW-0378">Hydrolase</keyword>
<reference evidence="3 4" key="1">
    <citation type="submission" date="2022-05" db="EMBL/GenBank/DDBJ databases">
        <authorList>
            <consortium name="Genoscope - CEA"/>
            <person name="William W."/>
        </authorList>
    </citation>
    <scope>NUCLEOTIDE SEQUENCE [LARGE SCALE GENOMIC DNA]</scope>
</reference>
<name>A0AAU9XSD2_9CNID</name>
<gene>
    <name evidence="3" type="ORF">PMEA_00027857</name>
</gene>
<evidence type="ECO:0000256" key="1">
    <source>
        <dbReference type="ARBA" id="ARBA00022723"/>
    </source>
</evidence>
<keyword evidence="4" id="KW-1185">Reference proteome</keyword>
<dbReference type="GO" id="GO:0016554">
    <property type="term" value="P:cytidine to uridine editing"/>
    <property type="evidence" value="ECO:0007669"/>
    <property type="project" value="TreeGrafter"/>
</dbReference>
<accession>A0AAU9XSD2</accession>
<dbReference type="InterPro" id="IPR050610">
    <property type="entry name" value="APOBEC_Cyt_Deaminase"/>
</dbReference>
<dbReference type="GO" id="GO:0005737">
    <property type="term" value="C:cytoplasm"/>
    <property type="evidence" value="ECO:0007669"/>
    <property type="project" value="TreeGrafter"/>
</dbReference>
<dbReference type="InterPro" id="IPR016192">
    <property type="entry name" value="APOBEC/CMP_deaminase_Zn-bd"/>
</dbReference>
<dbReference type="AlphaFoldDB" id="A0AAU9XSD2"/>
<keyword evidence="1" id="KW-0479">Metal-binding</keyword>
<proteinExistence type="predicted"/>
<evidence type="ECO:0008006" key="5">
    <source>
        <dbReference type="Google" id="ProtNLM"/>
    </source>
</evidence>
<sequence length="220" mass="25622">MTSDVMHAVKARKKNNTEDPVSMKLVLKELQLALGTGTFLSNDFLKDLLWPTGVYGENWPKRTYLIASMKANDGKDIFNERFKNKHRQHAEKVMLRDPQFLDVVKKNRDIEITLTSNYSPCSDCADNLKKFYEKYTDNIKNFTIQFSFIYHIEKYKNKTTLQNLSKAGITLRAMNVESWREVGLDLAFYLNATEREKVKKRDRITARNLKNVLSEPDQDG</sequence>
<protein>
    <recommendedName>
        <fullName evidence="5">CMP/dCMP-type deaminase domain-containing protein</fullName>
    </recommendedName>
</protein>
<evidence type="ECO:0000313" key="3">
    <source>
        <dbReference type="EMBL" id="CAH3155197.1"/>
    </source>
</evidence>
<dbReference type="EMBL" id="CALNXJ010000057">
    <property type="protein sequence ID" value="CAH3155197.1"/>
    <property type="molecule type" value="Genomic_DNA"/>
</dbReference>
<dbReference type="PANTHER" id="PTHR13857">
    <property type="entry name" value="MRNA EDITING ENZYME"/>
    <property type="match status" value="1"/>
</dbReference>
<dbReference type="GO" id="GO:0004126">
    <property type="term" value="F:cytidine deaminase activity"/>
    <property type="evidence" value="ECO:0007669"/>
    <property type="project" value="TreeGrafter"/>
</dbReference>
<evidence type="ECO:0000256" key="2">
    <source>
        <dbReference type="ARBA" id="ARBA00022801"/>
    </source>
</evidence>
<dbReference type="PROSITE" id="PS00903">
    <property type="entry name" value="CYT_DCMP_DEAMINASES_1"/>
    <property type="match status" value="1"/>
</dbReference>
<organism evidence="3 4">
    <name type="scientific">Pocillopora meandrina</name>
    <dbReference type="NCBI Taxonomy" id="46732"/>
    <lineage>
        <taxon>Eukaryota</taxon>
        <taxon>Metazoa</taxon>
        <taxon>Cnidaria</taxon>
        <taxon>Anthozoa</taxon>
        <taxon>Hexacorallia</taxon>
        <taxon>Scleractinia</taxon>
        <taxon>Astrocoeniina</taxon>
        <taxon>Pocilloporidae</taxon>
        <taxon>Pocillopora</taxon>
    </lineage>
</organism>